<evidence type="ECO:0000256" key="7">
    <source>
        <dbReference type="RuleBase" id="RU000461"/>
    </source>
</evidence>
<dbReference type="InterPro" id="IPR002397">
    <property type="entry name" value="Cyt_P450_B"/>
</dbReference>
<dbReference type="PROSITE" id="PS00086">
    <property type="entry name" value="CYTOCHROME_P450"/>
    <property type="match status" value="1"/>
</dbReference>
<keyword evidence="2 7" id="KW-0349">Heme</keyword>
<dbReference type="AlphaFoldDB" id="A0AAF0BT38"/>
<reference evidence="9" key="1">
    <citation type="submission" date="2023-01" db="EMBL/GenBank/DDBJ databases">
        <title>The diversity of Class Acidimicrobiia in South China Sea sediment environments and the proposal of Iamia marina sp. nov., a novel species of the genus Iamia.</title>
        <authorList>
            <person name="He Y."/>
            <person name="Tian X."/>
        </authorList>
    </citation>
    <scope>NUCLEOTIDE SEQUENCE</scope>
    <source>
        <strain evidence="9">DSM 19957</strain>
    </source>
</reference>
<feature type="region of interest" description="Disordered" evidence="8">
    <location>
        <begin position="1"/>
        <end position="23"/>
    </location>
</feature>
<evidence type="ECO:0000256" key="2">
    <source>
        <dbReference type="ARBA" id="ARBA00022617"/>
    </source>
</evidence>
<evidence type="ECO:0000313" key="10">
    <source>
        <dbReference type="Proteomes" id="UP001216390"/>
    </source>
</evidence>
<dbReference type="GO" id="GO:0016705">
    <property type="term" value="F:oxidoreductase activity, acting on paired donors, with incorporation or reduction of molecular oxygen"/>
    <property type="evidence" value="ECO:0007669"/>
    <property type="project" value="InterPro"/>
</dbReference>
<evidence type="ECO:0000256" key="3">
    <source>
        <dbReference type="ARBA" id="ARBA00022723"/>
    </source>
</evidence>
<dbReference type="EMBL" id="CP116942">
    <property type="protein sequence ID" value="WCO66277.1"/>
    <property type="molecule type" value="Genomic_DNA"/>
</dbReference>
<dbReference type="InterPro" id="IPR036396">
    <property type="entry name" value="Cyt_P450_sf"/>
</dbReference>
<gene>
    <name evidence="9" type="ORF">PO878_17385</name>
</gene>
<evidence type="ECO:0000256" key="8">
    <source>
        <dbReference type="SAM" id="MobiDB-lite"/>
    </source>
</evidence>
<dbReference type="GO" id="GO:0004497">
    <property type="term" value="F:monooxygenase activity"/>
    <property type="evidence" value="ECO:0007669"/>
    <property type="project" value="UniProtKB-KW"/>
</dbReference>
<evidence type="ECO:0000313" key="9">
    <source>
        <dbReference type="EMBL" id="WCO66277.1"/>
    </source>
</evidence>
<dbReference type="Proteomes" id="UP001216390">
    <property type="component" value="Chromosome"/>
</dbReference>
<accession>A0AAF0BT38</accession>
<evidence type="ECO:0000256" key="6">
    <source>
        <dbReference type="ARBA" id="ARBA00023033"/>
    </source>
</evidence>
<dbReference type="Pfam" id="PF00067">
    <property type="entry name" value="p450"/>
    <property type="match status" value="1"/>
</dbReference>
<keyword evidence="5 7" id="KW-0408">Iron</keyword>
<dbReference type="GO" id="GO:0020037">
    <property type="term" value="F:heme binding"/>
    <property type="evidence" value="ECO:0007669"/>
    <property type="project" value="InterPro"/>
</dbReference>
<dbReference type="PRINTS" id="PR00359">
    <property type="entry name" value="BP450"/>
</dbReference>
<evidence type="ECO:0000256" key="4">
    <source>
        <dbReference type="ARBA" id="ARBA00023002"/>
    </source>
</evidence>
<dbReference type="SUPFAM" id="SSF48264">
    <property type="entry name" value="Cytochrome P450"/>
    <property type="match status" value="1"/>
</dbReference>
<proteinExistence type="inferred from homology"/>
<keyword evidence="4 7" id="KW-0560">Oxidoreductase</keyword>
<dbReference type="GO" id="GO:0005506">
    <property type="term" value="F:iron ion binding"/>
    <property type="evidence" value="ECO:0007669"/>
    <property type="project" value="InterPro"/>
</dbReference>
<sequence length="416" mass="46959">MTDTTPNGGLRFRSGVEQDHGPVGDWATDFDLMDPDYVVHPERRWAEQRERCPIAFTDRRQRTWLPVRYEDLSDIAHDTDRFSSRDIIVASPFDQPINDVLPVPPISSDPPVHTWARRLLLPAFGPTAIDEMTPITGELAHQLIDEHFSDGRGDAASDYARHIPVRIIAQMLGVAVEDEERFTSWVVRTLQNGFQNIDGAMDALGEMTLYFMDAVAERRAMAPGTRPDDIITMLIEAETGEPISDQHLLGTCFLLLVAGIDTTWSNIGSALWHLATHPEDQQRLRDEPELMPTAVEEFLRFYSPVTMARYVTEDTEFKGCPMREGDKVLMAFPAGNHDPGLFEDADRFVIDRQRNRHFAFGSGIHRCLGSNLARMEIRVALTTFLQRVPTFRLSDPDAVTWTGGQVRGPRCVPISF</sequence>
<name>A0AAF0BT38_9ACTN</name>
<keyword evidence="3 7" id="KW-0479">Metal-binding</keyword>
<dbReference type="Gene3D" id="1.10.630.10">
    <property type="entry name" value="Cytochrome P450"/>
    <property type="match status" value="1"/>
</dbReference>
<dbReference type="FunFam" id="1.10.630.10:FF:000018">
    <property type="entry name" value="Cytochrome P450 monooxygenase"/>
    <property type="match status" value="1"/>
</dbReference>
<evidence type="ECO:0000256" key="5">
    <source>
        <dbReference type="ARBA" id="ARBA00023004"/>
    </source>
</evidence>
<protein>
    <submittedName>
        <fullName evidence="9">Cytochrome P450</fullName>
    </submittedName>
</protein>
<dbReference type="PANTHER" id="PTHR46696:SF6">
    <property type="entry name" value="P450, PUTATIVE (EUROFUNG)-RELATED"/>
    <property type="match status" value="1"/>
</dbReference>
<dbReference type="KEGG" id="ima:PO878_17385"/>
<comment type="similarity">
    <text evidence="1 7">Belongs to the cytochrome P450 family.</text>
</comment>
<dbReference type="InterPro" id="IPR001128">
    <property type="entry name" value="Cyt_P450"/>
</dbReference>
<evidence type="ECO:0000256" key="1">
    <source>
        <dbReference type="ARBA" id="ARBA00010617"/>
    </source>
</evidence>
<keyword evidence="6 7" id="KW-0503">Monooxygenase</keyword>
<dbReference type="InterPro" id="IPR017972">
    <property type="entry name" value="Cyt_P450_CS"/>
</dbReference>
<dbReference type="PANTHER" id="PTHR46696">
    <property type="entry name" value="P450, PUTATIVE (EUROFUNG)-RELATED"/>
    <property type="match status" value="1"/>
</dbReference>
<dbReference type="RefSeq" id="WP_272735800.1">
    <property type="nucleotide sequence ID" value="NZ_CP116942.1"/>
</dbReference>
<organism evidence="9 10">
    <name type="scientific">Iamia majanohamensis</name>
    <dbReference type="NCBI Taxonomy" id="467976"/>
    <lineage>
        <taxon>Bacteria</taxon>
        <taxon>Bacillati</taxon>
        <taxon>Actinomycetota</taxon>
        <taxon>Acidimicrobiia</taxon>
        <taxon>Acidimicrobiales</taxon>
        <taxon>Iamiaceae</taxon>
        <taxon>Iamia</taxon>
    </lineage>
</organism>
<keyword evidence="10" id="KW-1185">Reference proteome</keyword>
<dbReference type="PRINTS" id="PR00385">
    <property type="entry name" value="P450"/>
</dbReference>